<sequence>MRIACSSPESTQFSPEARKRSMSGSSSIYGKLWSRSILRGPHLLWDLLDKPFQHFPSGTCGYPGLNATQVYPLLQDSGRGVIIGTDIGGEALCTEYEELEKLPNTGIELVAAAATAAVAVRANRAVRGSIPTSKFGAVSRICFESATSYWKQPPSF</sequence>
<dbReference type="Proteomes" id="UP000075578">
    <property type="component" value="Unassembled WGS sequence"/>
</dbReference>
<gene>
    <name evidence="2" type="ORF">AMQ74_01212</name>
</gene>
<comment type="caution">
    <text evidence="2">The sequence shown here is derived from an EMBL/GenBank/DDBJ whole genome shotgun (WGS) entry which is preliminary data.</text>
</comment>
<protein>
    <submittedName>
        <fullName evidence="2">Uncharacterized protein</fullName>
    </submittedName>
</protein>
<evidence type="ECO:0000256" key="1">
    <source>
        <dbReference type="SAM" id="MobiDB-lite"/>
    </source>
</evidence>
<evidence type="ECO:0000313" key="2">
    <source>
        <dbReference type="EMBL" id="KYC50728.1"/>
    </source>
</evidence>
<dbReference type="EMBL" id="LNGD01000076">
    <property type="protein sequence ID" value="KYC50728.1"/>
    <property type="molecule type" value="Genomic_DNA"/>
</dbReference>
<name>A0A150J0W2_9EURY</name>
<reference evidence="2 3" key="1">
    <citation type="journal article" date="2016" name="ISME J.">
        <title>Chasing the elusive Euryarchaeota class WSA2: genomes reveal a uniquely fastidious methyl-reducing methanogen.</title>
        <authorList>
            <person name="Nobu M.K."/>
            <person name="Narihiro T."/>
            <person name="Kuroda K."/>
            <person name="Mei R."/>
            <person name="Liu W.T."/>
        </authorList>
    </citation>
    <scope>NUCLEOTIDE SEQUENCE [LARGE SCALE GENOMIC DNA]</scope>
    <source>
        <strain evidence="2">U1lsi0528_Bin089</strain>
    </source>
</reference>
<proteinExistence type="predicted"/>
<accession>A0A150J0W2</accession>
<dbReference type="AlphaFoldDB" id="A0A150J0W2"/>
<evidence type="ECO:0000313" key="3">
    <source>
        <dbReference type="Proteomes" id="UP000075578"/>
    </source>
</evidence>
<feature type="region of interest" description="Disordered" evidence="1">
    <location>
        <begin position="1"/>
        <end position="23"/>
    </location>
</feature>
<organism evidence="2 3">
    <name type="scientific">Candidatus Methanofastidiosum methylothiophilum</name>
    <dbReference type="NCBI Taxonomy" id="1705564"/>
    <lineage>
        <taxon>Archaea</taxon>
        <taxon>Methanobacteriati</taxon>
        <taxon>Methanobacteriota</taxon>
        <taxon>Stenosarchaea group</taxon>
        <taxon>Candidatus Methanofastidiosia</taxon>
        <taxon>Candidatus Methanofastidiosales</taxon>
        <taxon>Candidatus Methanofastidiosaceae</taxon>
        <taxon>Candidatus Methanofastidiosum</taxon>
    </lineage>
</organism>